<evidence type="ECO:0000313" key="3">
    <source>
        <dbReference type="Proteomes" id="UP001521785"/>
    </source>
</evidence>
<feature type="compositionally biased region" description="Low complexity" evidence="1">
    <location>
        <begin position="251"/>
        <end position="269"/>
    </location>
</feature>
<feature type="compositionally biased region" description="Acidic residues" evidence="1">
    <location>
        <begin position="225"/>
        <end position="250"/>
    </location>
</feature>
<comment type="caution">
    <text evidence="2">The sequence shown here is derived from an EMBL/GenBank/DDBJ whole genome shotgun (WGS) entry which is preliminary data.</text>
</comment>
<accession>A0ABR3RKZ5</accession>
<keyword evidence="3" id="KW-1185">Reference proteome</keyword>
<sequence>MSQVNDETTAPVQVNGTTAPAPLPLPNLLSTMINATLGAYRTWSEQEDSLMRPSTIVIEPNTPREITTYVSSRPMARAYIYIRLPNTSTSPVIFHGTNRTNTASYEPAGSTFRTNLGILEQAAARLQWEEPTIERFTREAGNNTFEWCDLWVEKEVDLIVTISEADQNCPCFVKFSVVIREDHFRAIERGEELPEAPGQPNIAVLATNGDTNRGSGNRIVHDDSSETEYSDNIDEEVYNDSMDEDVDDDTTNGANGNNGNNMNGDQILD</sequence>
<protein>
    <submittedName>
        <fullName evidence="2">Uncharacterized protein</fullName>
    </submittedName>
</protein>
<reference evidence="2 3" key="1">
    <citation type="submission" date="2024-02" db="EMBL/GenBank/DDBJ databases">
        <title>De novo assembly and annotation of 12 fungi associated with fruit tree decline syndrome in Ontario, Canada.</title>
        <authorList>
            <person name="Sulman M."/>
            <person name="Ellouze W."/>
            <person name="Ilyukhin E."/>
        </authorList>
    </citation>
    <scope>NUCLEOTIDE SEQUENCE [LARGE SCALE GENOMIC DNA]</scope>
    <source>
        <strain evidence="2 3">M42-189</strain>
    </source>
</reference>
<proteinExistence type="predicted"/>
<feature type="compositionally biased region" description="Polar residues" evidence="1">
    <location>
        <begin position="1"/>
        <end position="18"/>
    </location>
</feature>
<feature type="region of interest" description="Disordered" evidence="1">
    <location>
        <begin position="1"/>
        <end position="21"/>
    </location>
</feature>
<name>A0ABR3RKZ5_9PLEO</name>
<evidence type="ECO:0000256" key="1">
    <source>
        <dbReference type="SAM" id="MobiDB-lite"/>
    </source>
</evidence>
<gene>
    <name evidence="2" type="ORF">SLS60_004653</name>
</gene>
<organism evidence="2 3">
    <name type="scientific">Paraconiothyrium brasiliense</name>
    <dbReference type="NCBI Taxonomy" id="300254"/>
    <lineage>
        <taxon>Eukaryota</taxon>
        <taxon>Fungi</taxon>
        <taxon>Dikarya</taxon>
        <taxon>Ascomycota</taxon>
        <taxon>Pezizomycotina</taxon>
        <taxon>Dothideomycetes</taxon>
        <taxon>Pleosporomycetidae</taxon>
        <taxon>Pleosporales</taxon>
        <taxon>Massarineae</taxon>
        <taxon>Didymosphaeriaceae</taxon>
        <taxon>Paraconiothyrium</taxon>
    </lineage>
</organism>
<dbReference type="Proteomes" id="UP001521785">
    <property type="component" value="Unassembled WGS sequence"/>
</dbReference>
<evidence type="ECO:0000313" key="2">
    <source>
        <dbReference type="EMBL" id="KAL1605110.1"/>
    </source>
</evidence>
<dbReference type="EMBL" id="JAKJXO020000005">
    <property type="protein sequence ID" value="KAL1605110.1"/>
    <property type="molecule type" value="Genomic_DNA"/>
</dbReference>
<feature type="region of interest" description="Disordered" evidence="1">
    <location>
        <begin position="206"/>
        <end position="269"/>
    </location>
</feature>